<dbReference type="Gene3D" id="3.90.960.10">
    <property type="entry name" value="YbaK/aminoacyl-tRNA synthetase-associated domain"/>
    <property type="match status" value="1"/>
</dbReference>
<dbReference type="SUPFAM" id="SSF55826">
    <property type="entry name" value="YbaK/ProRS associated domain"/>
    <property type="match status" value="1"/>
</dbReference>
<dbReference type="Gene3D" id="3.30.930.10">
    <property type="entry name" value="Bira Bifunctional Protein, Domain 2"/>
    <property type="match status" value="1"/>
</dbReference>
<dbReference type="GO" id="GO:0016874">
    <property type="term" value="F:ligase activity"/>
    <property type="evidence" value="ECO:0007669"/>
    <property type="project" value="UniProtKB-KW"/>
</dbReference>
<dbReference type="InterPro" id="IPR002314">
    <property type="entry name" value="aa-tRNA-synt_IIb"/>
</dbReference>
<dbReference type="InterPro" id="IPR004154">
    <property type="entry name" value="Anticodon-bd"/>
</dbReference>
<dbReference type="Pfam" id="PF04073">
    <property type="entry name" value="tRNA_edit"/>
    <property type="match status" value="1"/>
</dbReference>
<feature type="domain" description="Aminoacyl-tRNA synthetase class II (G/ P/ S/T)" evidence="4">
    <location>
        <begin position="97"/>
        <end position="151"/>
    </location>
</feature>
<dbReference type="InterPro" id="IPR036621">
    <property type="entry name" value="Anticodon-bd_dom_sf"/>
</dbReference>
<keyword evidence="3" id="KW-0030">Aminoacyl-tRNA synthetase</keyword>
<evidence type="ECO:0000259" key="6">
    <source>
        <dbReference type="Pfam" id="PF04073"/>
    </source>
</evidence>
<proteinExistence type="predicted"/>
<keyword evidence="8" id="KW-1185">Reference proteome</keyword>
<dbReference type="InterPro" id="IPR036754">
    <property type="entry name" value="YbaK/aa-tRNA-synt-asso_dom_sf"/>
</dbReference>
<evidence type="ECO:0000313" key="7">
    <source>
        <dbReference type="EMBL" id="MBW7457017.1"/>
    </source>
</evidence>
<dbReference type="InterPro" id="IPR050062">
    <property type="entry name" value="Pro-tRNA_synthetase"/>
</dbReference>
<dbReference type="Pfam" id="PF03129">
    <property type="entry name" value="HGTP_anticodon"/>
    <property type="match status" value="1"/>
</dbReference>
<protein>
    <submittedName>
        <fullName evidence="7">Proline--tRNA ligase</fullName>
    </submittedName>
</protein>
<evidence type="ECO:0000313" key="8">
    <source>
        <dbReference type="Proteomes" id="UP001519887"/>
    </source>
</evidence>
<organism evidence="7 8">
    <name type="scientific">Paenibacillus sepulcri</name>
    <dbReference type="NCBI Taxonomy" id="359917"/>
    <lineage>
        <taxon>Bacteria</taxon>
        <taxon>Bacillati</taxon>
        <taxon>Bacillota</taxon>
        <taxon>Bacilli</taxon>
        <taxon>Bacillales</taxon>
        <taxon>Paenibacillaceae</taxon>
        <taxon>Paenibacillus</taxon>
    </lineage>
</organism>
<keyword evidence="1" id="KW-0963">Cytoplasm</keyword>
<sequence length="264" mass="28602">KLWLNAENLELAGPAAVQAATGTVPGFAGPVGLAASIPVLVDRDVAAMDDAVAGANEADYHLRHLLPGRDFPLEQVGDFRNAQEGDRCPRCSEELVMERGIELGHVFKLGTKYSEAFDARFLDAGGVERPIIMGCYGIGVTRLLAAIVEQHHDQNGMIWPIETAPYHVHLIVVSLQDEAQLAAAELLYEQLKQEGIEVLYDDREERMGVKLKDADLIGLPIRIVVGKGIAQGLVELKERTGESAQVGHGEVIDRVRAIRSASLA</sequence>
<keyword evidence="7" id="KW-0436">Ligase</keyword>
<dbReference type="InterPro" id="IPR045864">
    <property type="entry name" value="aa-tRNA-synth_II/BPL/LPL"/>
</dbReference>
<feature type="domain" description="Anticodon-binding" evidence="5">
    <location>
        <begin position="170"/>
        <end position="257"/>
    </location>
</feature>
<name>A0ABS7C805_9BACL</name>
<evidence type="ECO:0000256" key="1">
    <source>
        <dbReference type="ARBA" id="ARBA00022490"/>
    </source>
</evidence>
<evidence type="ECO:0000259" key="5">
    <source>
        <dbReference type="Pfam" id="PF03129"/>
    </source>
</evidence>
<dbReference type="SUPFAM" id="SSF52954">
    <property type="entry name" value="Class II aaRS ABD-related"/>
    <property type="match status" value="1"/>
</dbReference>
<reference evidence="7 8" key="1">
    <citation type="submission" date="2021-07" db="EMBL/GenBank/DDBJ databases">
        <title>Paenibacillus radiodurans sp. nov., isolated from the southeastern edge of Tengger Desert.</title>
        <authorList>
            <person name="Zhang G."/>
        </authorList>
    </citation>
    <scope>NUCLEOTIDE SEQUENCE [LARGE SCALE GENOMIC DNA]</scope>
    <source>
        <strain evidence="7 8">CCM 7311</strain>
    </source>
</reference>
<evidence type="ECO:0000259" key="4">
    <source>
        <dbReference type="Pfam" id="PF00587"/>
    </source>
</evidence>
<accession>A0ABS7C805</accession>
<keyword evidence="2" id="KW-0067">ATP-binding</keyword>
<feature type="domain" description="YbaK/aminoacyl-tRNA synthetase-associated" evidence="6">
    <location>
        <begin position="4"/>
        <end position="64"/>
    </location>
</feature>
<keyword evidence="2" id="KW-0547">Nucleotide-binding</keyword>
<dbReference type="InterPro" id="IPR007214">
    <property type="entry name" value="YbaK/aa-tRNA-synth-assoc-dom"/>
</dbReference>
<dbReference type="Gene3D" id="3.40.50.800">
    <property type="entry name" value="Anticodon-binding domain"/>
    <property type="match status" value="1"/>
</dbReference>
<dbReference type="CDD" id="cd00861">
    <property type="entry name" value="ProRS_anticodon_short"/>
    <property type="match status" value="1"/>
</dbReference>
<dbReference type="PANTHER" id="PTHR42753:SF2">
    <property type="entry name" value="PROLINE--TRNA LIGASE"/>
    <property type="match status" value="1"/>
</dbReference>
<dbReference type="SUPFAM" id="SSF55681">
    <property type="entry name" value="Class II aaRS and biotin synthetases"/>
    <property type="match status" value="1"/>
</dbReference>
<feature type="non-terminal residue" evidence="7">
    <location>
        <position position="1"/>
    </location>
</feature>
<dbReference type="Proteomes" id="UP001519887">
    <property type="component" value="Unassembled WGS sequence"/>
</dbReference>
<evidence type="ECO:0000256" key="2">
    <source>
        <dbReference type="ARBA" id="ARBA00022840"/>
    </source>
</evidence>
<evidence type="ECO:0000256" key="3">
    <source>
        <dbReference type="ARBA" id="ARBA00023146"/>
    </source>
</evidence>
<gene>
    <name evidence="7" type="ORF">K0U00_23560</name>
</gene>
<comment type="caution">
    <text evidence="7">The sequence shown here is derived from an EMBL/GenBank/DDBJ whole genome shotgun (WGS) entry which is preliminary data.</text>
</comment>
<dbReference type="InterPro" id="IPR044140">
    <property type="entry name" value="ProRS_anticodon_short"/>
</dbReference>
<dbReference type="Pfam" id="PF00587">
    <property type="entry name" value="tRNA-synt_2b"/>
    <property type="match status" value="1"/>
</dbReference>
<dbReference type="EMBL" id="JAHZIK010000727">
    <property type="protein sequence ID" value="MBW7457017.1"/>
    <property type="molecule type" value="Genomic_DNA"/>
</dbReference>
<dbReference type="PANTHER" id="PTHR42753">
    <property type="entry name" value="MITOCHONDRIAL RIBOSOME PROTEIN L39/PROLYL-TRNA LIGASE FAMILY MEMBER"/>
    <property type="match status" value="1"/>
</dbReference>